<dbReference type="CDD" id="cd07776">
    <property type="entry name" value="ASKHA_NBD_FGGY_SpXK-like"/>
    <property type="match status" value="1"/>
</dbReference>
<keyword evidence="4" id="KW-0119">Carbohydrate metabolism</keyword>
<dbReference type="EC" id="2.7.1.17" evidence="4"/>
<dbReference type="Pfam" id="PF02782">
    <property type="entry name" value="FGGY_C"/>
    <property type="match status" value="1"/>
</dbReference>
<keyword evidence="4" id="KW-0547">Nucleotide-binding</keyword>
<feature type="region of interest" description="Disordered" evidence="5">
    <location>
        <begin position="411"/>
        <end position="440"/>
    </location>
</feature>
<dbReference type="AlphaFoldDB" id="A0AAV9IYI8"/>
<keyword evidence="3 4" id="KW-0418">Kinase</keyword>
<keyword evidence="4" id="KW-0067">ATP-binding</keyword>
<evidence type="ECO:0000259" key="6">
    <source>
        <dbReference type="Pfam" id="PF02782"/>
    </source>
</evidence>
<dbReference type="GO" id="GO:0004856">
    <property type="term" value="F:D-xylulokinase activity"/>
    <property type="evidence" value="ECO:0007669"/>
    <property type="project" value="UniProtKB-UniRule"/>
</dbReference>
<comment type="caution">
    <text evidence="7">The sequence shown here is derived from an EMBL/GenBank/DDBJ whole genome shotgun (WGS) entry which is preliminary data.</text>
</comment>
<dbReference type="PANTHER" id="PTHR10196:SF57">
    <property type="entry name" value="XYLULOSE KINASE"/>
    <property type="match status" value="1"/>
</dbReference>
<evidence type="ECO:0000256" key="3">
    <source>
        <dbReference type="ARBA" id="ARBA00022777"/>
    </source>
</evidence>
<comment type="similarity">
    <text evidence="1 4">Belongs to the FGGY kinase family.</text>
</comment>
<accession>A0AAV9IYI8</accession>
<dbReference type="SUPFAM" id="SSF53067">
    <property type="entry name" value="Actin-like ATPase domain"/>
    <property type="match status" value="2"/>
</dbReference>
<dbReference type="Gene3D" id="3.30.420.40">
    <property type="match status" value="2"/>
</dbReference>
<protein>
    <recommendedName>
        <fullName evidence="4">Xylulose kinase</fullName>
        <ecNumber evidence="4">2.7.1.17</ecNumber>
    </recommendedName>
</protein>
<proteinExistence type="inferred from homology"/>
<evidence type="ECO:0000256" key="2">
    <source>
        <dbReference type="ARBA" id="ARBA00022679"/>
    </source>
</evidence>
<dbReference type="InterPro" id="IPR042024">
    <property type="entry name" value="D-XK_euk"/>
</dbReference>
<dbReference type="GO" id="GO:0005524">
    <property type="term" value="F:ATP binding"/>
    <property type="evidence" value="ECO:0007669"/>
    <property type="project" value="UniProtKB-KW"/>
</dbReference>
<feature type="domain" description="Carbohydrate kinase FGGY C-terminal" evidence="6">
    <location>
        <begin position="451"/>
        <end position="516"/>
    </location>
</feature>
<evidence type="ECO:0000256" key="5">
    <source>
        <dbReference type="SAM" id="MobiDB-lite"/>
    </source>
</evidence>
<dbReference type="EMBL" id="JANCYW010000011">
    <property type="protein sequence ID" value="KAK4537216.1"/>
    <property type="molecule type" value="Genomic_DNA"/>
</dbReference>
<dbReference type="InterPro" id="IPR018485">
    <property type="entry name" value="FGGY_C"/>
</dbReference>
<dbReference type="GO" id="GO:0005829">
    <property type="term" value="C:cytosol"/>
    <property type="evidence" value="ECO:0007669"/>
    <property type="project" value="TreeGrafter"/>
</dbReference>
<evidence type="ECO:0000313" key="7">
    <source>
        <dbReference type="EMBL" id="KAK4537216.1"/>
    </source>
</evidence>
<evidence type="ECO:0000256" key="4">
    <source>
        <dbReference type="RuleBase" id="RU367058"/>
    </source>
</evidence>
<dbReference type="GO" id="GO:0042732">
    <property type="term" value="P:D-xylose metabolic process"/>
    <property type="evidence" value="ECO:0007669"/>
    <property type="project" value="UniProtKB-UniRule"/>
</dbReference>
<sequence>MGAEDALYLGLDLSTQSLDAVAVDIRRPLENIWELTVEFDRDLPQFHTHRGHHRDERTGAATAPTFMFVAALDLLLERLRQNSFPFGRVRAVAVAAQQHGSVYWQRVLRLDRDDVFADPRKSLQELLRAPVNSFSVLDGPIWADASTTRQCRQLEAEFPGGAAGLALVTGSRAYERYTAAQVIRLAQERPDAFQCTRRIQVLSAFMTSLLAGRFCDEDVADASGTQWMDIRTVSPRWHPQSLLATERAAGVARAAVRDRLALQPVLTNTVAADHLAPYYCHRYGFSRTDCCVVTGTGDNPSSAAGLALQLGDLCVSLGTSDTAFGRCANATPQLEAHVFRSPLDRYAFLPILVFANGSLLREAVRGADATWEDFEACLQRTPPGNHGVLGIYARVDEILPRLPAGTVQLVRAEPVSSSEEDKAASQKKRRPLPPPRLLPYDQAAAPPHDVLVRAVVEQRALAIAHHGRKIGLQIPPRQILVTGGASQSPGIRQVLADTLGAPVAVLDTDGSDASGAGNSAVRGAAFRAAYVALRRDAAGDSSVIGDDMSAWMRAIGAVRYRVVATPDPAAHAYLRDVMVPAYGELEKSLQESIAATTDAKSVTRSDG</sequence>
<dbReference type="Proteomes" id="UP001301350">
    <property type="component" value="Unassembled WGS sequence"/>
</dbReference>
<dbReference type="GO" id="GO:0005997">
    <property type="term" value="P:xylulose metabolic process"/>
    <property type="evidence" value="ECO:0007669"/>
    <property type="project" value="TreeGrafter"/>
</dbReference>
<comment type="catalytic activity">
    <reaction evidence="4">
        <text>D-xylulose + ATP = D-xylulose 5-phosphate + ADP + H(+)</text>
        <dbReference type="Rhea" id="RHEA:10964"/>
        <dbReference type="ChEBI" id="CHEBI:15378"/>
        <dbReference type="ChEBI" id="CHEBI:17140"/>
        <dbReference type="ChEBI" id="CHEBI:30616"/>
        <dbReference type="ChEBI" id="CHEBI:57737"/>
        <dbReference type="ChEBI" id="CHEBI:456216"/>
        <dbReference type="EC" id="2.7.1.17"/>
    </reaction>
</comment>
<reference evidence="7 8" key="1">
    <citation type="submission" date="2022-07" db="EMBL/GenBank/DDBJ databases">
        <title>Genome-wide signatures of adaptation to extreme environments.</title>
        <authorList>
            <person name="Cho C.H."/>
            <person name="Yoon H.S."/>
        </authorList>
    </citation>
    <scope>NUCLEOTIDE SEQUENCE [LARGE SCALE GENOMIC DNA]</scope>
    <source>
        <strain evidence="7 8">DBV 063 E5</strain>
    </source>
</reference>
<keyword evidence="4" id="KW-0859">Xylose metabolism</keyword>
<organism evidence="7 8">
    <name type="scientific">Cyanidium caldarium</name>
    <name type="common">Red alga</name>
    <dbReference type="NCBI Taxonomy" id="2771"/>
    <lineage>
        <taxon>Eukaryota</taxon>
        <taxon>Rhodophyta</taxon>
        <taxon>Bangiophyceae</taxon>
        <taxon>Cyanidiales</taxon>
        <taxon>Cyanidiaceae</taxon>
        <taxon>Cyanidium</taxon>
    </lineage>
</organism>
<evidence type="ECO:0000256" key="1">
    <source>
        <dbReference type="ARBA" id="ARBA00009156"/>
    </source>
</evidence>
<dbReference type="PANTHER" id="PTHR10196">
    <property type="entry name" value="SUGAR KINASE"/>
    <property type="match status" value="1"/>
</dbReference>
<gene>
    <name evidence="7" type="ORF">CDCA_CDCA11G3241</name>
</gene>
<name>A0AAV9IYI8_CYACA</name>
<keyword evidence="2 4" id="KW-0808">Transferase</keyword>
<evidence type="ECO:0000313" key="8">
    <source>
        <dbReference type="Proteomes" id="UP001301350"/>
    </source>
</evidence>
<keyword evidence="8" id="KW-1185">Reference proteome</keyword>
<dbReference type="InterPro" id="IPR043129">
    <property type="entry name" value="ATPase_NBD"/>
</dbReference>